<dbReference type="Pfam" id="PF01497">
    <property type="entry name" value="Peripla_BP_2"/>
    <property type="match status" value="1"/>
</dbReference>
<evidence type="ECO:0000256" key="4">
    <source>
        <dbReference type="ARBA" id="ARBA00022729"/>
    </source>
</evidence>
<evidence type="ECO:0000256" key="5">
    <source>
        <dbReference type="SAM" id="SignalP"/>
    </source>
</evidence>
<evidence type="ECO:0000313" key="7">
    <source>
        <dbReference type="EMBL" id="AIQ56078.1"/>
    </source>
</evidence>
<dbReference type="PANTHER" id="PTHR30532">
    <property type="entry name" value="IRON III DICITRATE-BINDING PERIPLASMIC PROTEIN"/>
    <property type="match status" value="1"/>
</dbReference>
<dbReference type="PROSITE" id="PS50983">
    <property type="entry name" value="FE_B12_PBP"/>
    <property type="match status" value="1"/>
</dbReference>
<keyword evidence="3" id="KW-0813">Transport</keyword>
<organism evidence="7 8">
    <name type="scientific">Paenibacillus borealis</name>
    <dbReference type="NCBI Taxonomy" id="160799"/>
    <lineage>
        <taxon>Bacteria</taxon>
        <taxon>Bacillati</taxon>
        <taxon>Bacillota</taxon>
        <taxon>Bacilli</taxon>
        <taxon>Bacillales</taxon>
        <taxon>Paenibacillaceae</taxon>
        <taxon>Paenibacillus</taxon>
    </lineage>
</organism>
<comment type="similarity">
    <text evidence="2">Belongs to the bacterial solute-binding protein 8 family.</text>
</comment>
<feature type="chain" id="PRO_5039583053" evidence="5">
    <location>
        <begin position="30"/>
        <end position="345"/>
    </location>
</feature>
<evidence type="ECO:0000259" key="6">
    <source>
        <dbReference type="PROSITE" id="PS50983"/>
    </source>
</evidence>
<evidence type="ECO:0000256" key="3">
    <source>
        <dbReference type="ARBA" id="ARBA00022448"/>
    </source>
</evidence>
<dbReference type="SUPFAM" id="SSF53807">
    <property type="entry name" value="Helical backbone' metal receptor"/>
    <property type="match status" value="1"/>
</dbReference>
<proteinExistence type="inferred from homology"/>
<evidence type="ECO:0000256" key="1">
    <source>
        <dbReference type="ARBA" id="ARBA00004196"/>
    </source>
</evidence>
<sequence length="345" mass="36447">MLRHSNKGLVLIVFTLALALLLAACGQSANNSATDSAAAANSSAASPTASSAASPAAATGNADSTADVEMVTFQDSAGEVQVPKNPQRIVDTTAFYTGYFLALGVKPVGVMEGAMGNPYLAGMLDGVESLSNDVTPENILALDPDLIIVYTGTEGIDKLKEIAPVVQIQYGSKNYKDQMLDFGKLTNKNDEAKAWVDKWEAKIAELKPQVQAAVGDRTVSILNPYAKGLFVFGHNYGRGGEILYGEFGLKAPAEAQKEAIDSGTGWASISLEKLPDFAGDIIFTCPWSGDTSDPKIVYDNPLWAGLPAVKAGNVFQLNPDADTYNDPVSLEAQLDFITTSLLSVK</sequence>
<evidence type="ECO:0000256" key="2">
    <source>
        <dbReference type="ARBA" id="ARBA00008814"/>
    </source>
</evidence>
<dbReference type="InterPro" id="IPR002491">
    <property type="entry name" value="ABC_transptr_periplasmic_BD"/>
</dbReference>
<dbReference type="GO" id="GO:0030288">
    <property type="term" value="C:outer membrane-bounded periplasmic space"/>
    <property type="evidence" value="ECO:0007669"/>
    <property type="project" value="TreeGrafter"/>
</dbReference>
<dbReference type="AlphaFoldDB" id="A0A089LA94"/>
<keyword evidence="8" id="KW-1185">Reference proteome</keyword>
<gene>
    <name evidence="7" type="ORF">PBOR_03200</name>
</gene>
<dbReference type="EMBL" id="CP009285">
    <property type="protein sequence ID" value="AIQ56078.1"/>
    <property type="molecule type" value="Genomic_DNA"/>
</dbReference>
<dbReference type="PANTHER" id="PTHR30532:SF26">
    <property type="entry name" value="IRON(3+)-HYDROXAMATE-BINDING PROTEIN FHUD"/>
    <property type="match status" value="1"/>
</dbReference>
<reference evidence="7" key="1">
    <citation type="submission" date="2014-08" db="EMBL/GenBank/DDBJ databases">
        <title>Comparative genomics of the Paenibacillus odorifer group.</title>
        <authorList>
            <person name="den Bakker H.C."/>
            <person name="Tsai Y.-C.Y.-C."/>
            <person name="Martin N."/>
            <person name="Korlach J."/>
            <person name="Wiedmann M."/>
        </authorList>
    </citation>
    <scope>NUCLEOTIDE SEQUENCE [LARGE SCALE GENOMIC DNA]</scope>
    <source>
        <strain evidence="7">DSM 13188</strain>
    </source>
</reference>
<dbReference type="PROSITE" id="PS51257">
    <property type="entry name" value="PROKAR_LIPOPROTEIN"/>
    <property type="match status" value="1"/>
</dbReference>
<name>A0A089LA94_PAEBO</name>
<comment type="subcellular location">
    <subcellularLocation>
        <location evidence="1">Cell envelope</location>
    </subcellularLocation>
</comment>
<dbReference type="InterPro" id="IPR051313">
    <property type="entry name" value="Bact_iron-sidero_bind"/>
</dbReference>
<protein>
    <submittedName>
        <fullName evidence="7">Iron(3+)-hydroxamate-binding protein fhuD</fullName>
    </submittedName>
</protein>
<dbReference type="Gene3D" id="3.40.50.1980">
    <property type="entry name" value="Nitrogenase molybdenum iron protein domain"/>
    <property type="match status" value="2"/>
</dbReference>
<accession>A0A089LA94</accession>
<dbReference type="Proteomes" id="UP000029518">
    <property type="component" value="Chromosome"/>
</dbReference>
<dbReference type="KEGG" id="pbd:PBOR_03200"/>
<keyword evidence="4 5" id="KW-0732">Signal</keyword>
<evidence type="ECO:0000313" key="8">
    <source>
        <dbReference type="Proteomes" id="UP000029518"/>
    </source>
</evidence>
<dbReference type="GO" id="GO:1901678">
    <property type="term" value="P:iron coordination entity transport"/>
    <property type="evidence" value="ECO:0007669"/>
    <property type="project" value="UniProtKB-ARBA"/>
</dbReference>
<dbReference type="HOGENOM" id="CLU_038034_0_1_9"/>
<feature type="signal peptide" evidence="5">
    <location>
        <begin position="1"/>
        <end position="29"/>
    </location>
</feature>
<feature type="domain" description="Fe/B12 periplasmic-binding" evidence="6">
    <location>
        <begin position="88"/>
        <end position="345"/>
    </location>
</feature>